<dbReference type="EMBL" id="HF547348">
    <property type="protein sequence ID" value="CCO06620.1"/>
    <property type="molecule type" value="Genomic_DNA"/>
</dbReference>
<dbReference type="GO" id="GO:0004731">
    <property type="term" value="F:purine-nucleoside phosphorylase activity"/>
    <property type="evidence" value="ECO:0007669"/>
    <property type="project" value="UniProtKB-EC"/>
</dbReference>
<dbReference type="AlphaFoldDB" id="L0R521"/>
<keyword evidence="2" id="KW-0328">Glycosyltransferase</keyword>
<reference evidence="3 4" key="3">
    <citation type="submission" date="2017-03" db="EMBL/GenBank/DDBJ databases">
        <authorList>
            <person name="Afonso C.L."/>
            <person name="Miller P.J."/>
            <person name="Scott M.A."/>
            <person name="Spackman E."/>
            <person name="Goraichik I."/>
            <person name="Dimitrov K.M."/>
            <person name="Suarez D.L."/>
            <person name="Swayne D.E."/>
        </authorList>
    </citation>
    <scope>NUCLEOTIDE SEQUENCE [LARGE SCALE GENOMIC DNA]</scope>
    <source>
        <strain evidence="3">PRJEB14757</strain>
    </source>
</reference>
<dbReference type="GO" id="GO:0005829">
    <property type="term" value="C:cytosol"/>
    <property type="evidence" value="ECO:0007669"/>
    <property type="project" value="TreeGrafter"/>
</dbReference>
<evidence type="ECO:0000259" key="1">
    <source>
        <dbReference type="Pfam" id="PF01048"/>
    </source>
</evidence>
<keyword evidence="4" id="KW-1185">Reference proteome</keyword>
<dbReference type="Gene3D" id="3.40.50.1580">
    <property type="entry name" value="Nucleoside phosphorylase domain"/>
    <property type="match status" value="1"/>
</dbReference>
<reference evidence="2" key="2">
    <citation type="submission" date="2012-12" db="EMBL/GenBank/DDBJ databases">
        <title>Region harboring genes involved in magnetosome formation of Candidatus Desulfamplus magnetosmortis.</title>
        <authorList>
            <person name="Lefevre C.T."/>
            <person name="Bazylinski D.A."/>
        </authorList>
    </citation>
    <scope>NUCLEOTIDE SEQUENCE</scope>
    <source>
        <strain evidence="2">BW-1</strain>
    </source>
</reference>
<dbReference type="InterPro" id="IPR035994">
    <property type="entry name" value="Nucleoside_phosphorylase_sf"/>
</dbReference>
<dbReference type="PANTHER" id="PTHR43691:SF6">
    <property type="entry name" value="AMP NUCLEOSIDASE"/>
    <property type="match status" value="1"/>
</dbReference>
<organism evidence="2">
    <name type="scientific">Desulfamplus magnetovallimortis</name>
    <dbReference type="NCBI Taxonomy" id="1246637"/>
    <lineage>
        <taxon>Bacteria</taxon>
        <taxon>Pseudomonadati</taxon>
        <taxon>Thermodesulfobacteriota</taxon>
        <taxon>Desulfobacteria</taxon>
        <taxon>Desulfobacterales</taxon>
        <taxon>Desulfobacteraceae</taxon>
        <taxon>Desulfamplus</taxon>
    </lineage>
</organism>
<dbReference type="STRING" id="1246637.MTBBW1_80009"/>
<evidence type="ECO:0000313" key="3">
    <source>
        <dbReference type="EMBL" id="SLM32671.1"/>
    </source>
</evidence>
<name>L0R521_9BACT</name>
<dbReference type="RefSeq" id="WP_080798069.1">
    <property type="nucleotide sequence ID" value="NZ_LT828540.1"/>
</dbReference>
<sequence>MSFPTWSDLNDDSLIPPLGARYAPDIGQFAFMVSTEPDVRYLEANSADKRCVPFFLGRLFTLKNDATVAGPYLGSPSAAMILESLITKGASRVVVVGWCGSLSDDLRAGDILIPDSAISDEGTSRNYMEMPQSDDCEKFCGNGLKKVSDFPTVWPSSTLSQTLKASLEEHGIECKTGKVWTTDAIYRETRRKVDFFAKMGAVAVEMECSALFAVARYRKIDLASILIVSDTLSKEEWEPGFKAKRFKESRRKVLDMILNDFHRNPFYDEKLRQ</sequence>
<accession>L0R521</accession>
<dbReference type="CDD" id="cd09007">
    <property type="entry name" value="NP-I_spr0068"/>
    <property type="match status" value="1"/>
</dbReference>
<dbReference type="Proteomes" id="UP000191931">
    <property type="component" value="Unassembled WGS sequence"/>
</dbReference>
<reference evidence="2" key="1">
    <citation type="submission" date="2012-10" db="EMBL/GenBank/DDBJ databases">
        <authorList>
            <person name="Lefevre C."/>
        </authorList>
    </citation>
    <scope>NUCLEOTIDE SEQUENCE</scope>
    <source>
        <strain evidence="2">BW-1</strain>
    </source>
</reference>
<dbReference type="OrthoDB" id="7945729at2"/>
<protein>
    <submittedName>
        <fullName evidence="2">Putative purine nucleoside phosphorylase</fullName>
        <ecNumber evidence="2">2.4.2.1</ecNumber>
    </submittedName>
</protein>
<dbReference type="Pfam" id="PF01048">
    <property type="entry name" value="PNP_UDP_1"/>
    <property type="match status" value="1"/>
</dbReference>
<dbReference type="GO" id="GO:0009116">
    <property type="term" value="P:nucleoside metabolic process"/>
    <property type="evidence" value="ECO:0007669"/>
    <property type="project" value="InterPro"/>
</dbReference>
<dbReference type="EMBL" id="FWEV01000325">
    <property type="protein sequence ID" value="SLM32671.1"/>
    <property type="molecule type" value="Genomic_DNA"/>
</dbReference>
<dbReference type="PANTHER" id="PTHR43691">
    <property type="entry name" value="URIDINE PHOSPHORYLASE"/>
    <property type="match status" value="1"/>
</dbReference>
<proteinExistence type="predicted"/>
<evidence type="ECO:0000313" key="4">
    <source>
        <dbReference type="Proteomes" id="UP000191931"/>
    </source>
</evidence>
<evidence type="ECO:0000313" key="2">
    <source>
        <dbReference type="EMBL" id="CCO06620.1"/>
    </source>
</evidence>
<keyword evidence="2" id="KW-0808">Transferase</keyword>
<feature type="domain" description="Nucleoside phosphorylase" evidence="1">
    <location>
        <begin position="43"/>
        <end position="255"/>
    </location>
</feature>
<dbReference type="InterPro" id="IPR000845">
    <property type="entry name" value="Nucleoside_phosphorylase_d"/>
</dbReference>
<dbReference type="SUPFAM" id="SSF53167">
    <property type="entry name" value="Purine and uridine phosphorylases"/>
    <property type="match status" value="1"/>
</dbReference>
<dbReference type="EC" id="2.4.2.1" evidence="2"/>
<gene>
    <name evidence="2" type="ORF">DEMABW1_80009</name>
    <name evidence="3" type="ORF">MTBBW1_80009</name>
</gene>